<dbReference type="PATRIC" id="fig|280871.6.peg.4550"/>
<dbReference type="OrthoDB" id="4567939at2"/>
<dbReference type="InterPro" id="IPR054156">
    <property type="entry name" value="YxaF_TetR_C"/>
</dbReference>
<evidence type="ECO:0000256" key="2">
    <source>
        <dbReference type="ARBA" id="ARBA00023125"/>
    </source>
</evidence>
<accession>A0A0D1J028</accession>
<proteinExistence type="predicted"/>
<keyword evidence="3" id="KW-0804">Transcription</keyword>
<protein>
    <submittedName>
        <fullName evidence="6">Uncharacterized protein</fullName>
    </submittedName>
</protein>
<dbReference type="EMBL" id="JXST01000035">
    <property type="protein sequence ID" value="KIU14928.1"/>
    <property type="molecule type" value="Genomic_DNA"/>
</dbReference>
<evidence type="ECO:0000313" key="6">
    <source>
        <dbReference type="EMBL" id="KIU14928.1"/>
    </source>
</evidence>
<reference evidence="6 7" key="1">
    <citation type="submission" date="2015-01" db="EMBL/GenBank/DDBJ databases">
        <title>Genome sequence of Mycobacterium llatzerense and Mycobacterium immunogenum recovered from brain abscess.</title>
        <authorList>
            <person name="Greninger A.L."/>
            <person name="Langelier C."/>
            <person name="Cunningham G."/>
            <person name="Chiu C.Y."/>
            <person name="Miller S."/>
        </authorList>
    </citation>
    <scope>NUCLEOTIDE SEQUENCE [LARGE SCALE GENOMIC DNA]</scope>
    <source>
        <strain evidence="6 7">CLUC14</strain>
    </source>
</reference>
<organism evidence="6 7">
    <name type="scientific">Mycolicibacterium llatzerense</name>
    <dbReference type="NCBI Taxonomy" id="280871"/>
    <lineage>
        <taxon>Bacteria</taxon>
        <taxon>Bacillati</taxon>
        <taxon>Actinomycetota</taxon>
        <taxon>Actinomycetes</taxon>
        <taxon>Mycobacteriales</taxon>
        <taxon>Mycobacteriaceae</taxon>
        <taxon>Mycolicibacterium</taxon>
    </lineage>
</organism>
<keyword evidence="7" id="KW-1185">Reference proteome</keyword>
<name>A0A0D1J028_9MYCO</name>
<keyword evidence="2" id="KW-0238">DNA-binding</keyword>
<dbReference type="AlphaFoldDB" id="A0A0D1J028"/>
<dbReference type="PANTHER" id="PTHR47506">
    <property type="entry name" value="TRANSCRIPTIONAL REGULATORY PROTEIN"/>
    <property type="match status" value="1"/>
</dbReference>
<dbReference type="InterPro" id="IPR009057">
    <property type="entry name" value="Homeodomain-like_sf"/>
</dbReference>
<dbReference type="Proteomes" id="UP000032221">
    <property type="component" value="Unassembled WGS sequence"/>
</dbReference>
<dbReference type="PANTHER" id="PTHR47506:SF3">
    <property type="entry name" value="HTH-TYPE TRANSCRIPTIONAL REGULATOR LMRA"/>
    <property type="match status" value="1"/>
</dbReference>
<evidence type="ECO:0000259" key="4">
    <source>
        <dbReference type="Pfam" id="PF00440"/>
    </source>
</evidence>
<keyword evidence="1" id="KW-0805">Transcription regulation</keyword>
<evidence type="ECO:0000256" key="3">
    <source>
        <dbReference type="ARBA" id="ARBA00023163"/>
    </source>
</evidence>
<dbReference type="InterPro" id="IPR036271">
    <property type="entry name" value="Tet_transcr_reg_TetR-rel_C_sf"/>
</dbReference>
<dbReference type="SUPFAM" id="SSF48498">
    <property type="entry name" value="Tetracyclin repressor-like, C-terminal domain"/>
    <property type="match status" value="1"/>
</dbReference>
<dbReference type="Pfam" id="PF21993">
    <property type="entry name" value="TetR_C_13_2"/>
    <property type="match status" value="1"/>
</dbReference>
<dbReference type="SUPFAM" id="SSF46689">
    <property type="entry name" value="Homeodomain-like"/>
    <property type="match status" value="1"/>
</dbReference>
<comment type="caution">
    <text evidence="6">The sequence shown here is derived from an EMBL/GenBank/DDBJ whole genome shotgun (WGS) entry which is preliminary data.</text>
</comment>
<dbReference type="Pfam" id="PF00440">
    <property type="entry name" value="TetR_N"/>
    <property type="match status" value="1"/>
</dbReference>
<dbReference type="RefSeq" id="WP_043402029.1">
    <property type="nucleotide sequence ID" value="NZ_BAAARC010000007.1"/>
</dbReference>
<dbReference type="InterPro" id="IPR001647">
    <property type="entry name" value="HTH_TetR"/>
</dbReference>
<evidence type="ECO:0000259" key="5">
    <source>
        <dbReference type="Pfam" id="PF21993"/>
    </source>
</evidence>
<sequence>MSARDRLVVTAIDLIRRQGVSGTGLSQLLERSGTARRSLYLNFPGGKAELVADATVTAGNMLADGIDRLIGERGPVGAVRAFVEMWIANLTSSDFEIGCPIVAAALGRSEAPGAADAAGEVFLDWERRIAAGLESAGLSADDAARQATLTVAAVEGAIVMSQSTKSELPLRRVEEALVESVEQLLR</sequence>
<evidence type="ECO:0000256" key="1">
    <source>
        <dbReference type="ARBA" id="ARBA00023015"/>
    </source>
</evidence>
<feature type="domain" description="Transcriptional regulator LmrA/YxaF-like C-terminal" evidence="5">
    <location>
        <begin position="75"/>
        <end position="175"/>
    </location>
</feature>
<dbReference type="GO" id="GO:0003677">
    <property type="term" value="F:DNA binding"/>
    <property type="evidence" value="ECO:0007669"/>
    <property type="project" value="UniProtKB-KW"/>
</dbReference>
<gene>
    <name evidence="6" type="ORF">TL10_21970</name>
</gene>
<feature type="domain" description="HTH tetR-type" evidence="4">
    <location>
        <begin position="9"/>
        <end position="52"/>
    </location>
</feature>
<dbReference type="Gene3D" id="1.10.357.10">
    <property type="entry name" value="Tetracycline Repressor, domain 2"/>
    <property type="match status" value="1"/>
</dbReference>
<evidence type="ECO:0000313" key="7">
    <source>
        <dbReference type="Proteomes" id="UP000032221"/>
    </source>
</evidence>
<dbReference type="STRING" id="280871.TL10_21970"/>